<reference evidence="1 2" key="1">
    <citation type="submission" date="2019-03" db="EMBL/GenBank/DDBJ databases">
        <authorList>
            <person name="Zhang S."/>
        </authorList>
    </citation>
    <scope>NUCLEOTIDE SEQUENCE [LARGE SCALE GENOMIC DNA]</scope>
    <source>
        <strain evidence="1 2">S4J41</strain>
    </source>
</reference>
<name>A0A4R5F1A2_9RHOB</name>
<dbReference type="AlphaFoldDB" id="A0A4R5F1A2"/>
<dbReference type="RefSeq" id="WP_132826930.1">
    <property type="nucleotide sequence ID" value="NZ_SMFP01000001.1"/>
</dbReference>
<evidence type="ECO:0000313" key="2">
    <source>
        <dbReference type="Proteomes" id="UP000294662"/>
    </source>
</evidence>
<protein>
    <submittedName>
        <fullName evidence="1">DUF3486 family protein</fullName>
    </submittedName>
</protein>
<sequence>MPPPRKVDLLPPELKSWLQEELKVRGFADYVELSEALNFRLEEEGLELRIGKSAIHAFGQEYAEFVKFQDEASAWAASWMNDNGLEEEAQRHNVLFQMITTLAFKVMQSQMLKDGGEIDPRELHFLGKMLKDVMSSSGIREKLMVEERKRVALEARQEAEAEMSDRMTGAISEAGLSEDQADFMRRKVLGLEV</sequence>
<dbReference type="Pfam" id="PF11985">
    <property type="entry name" value="Phage_Mu_Gp27"/>
    <property type="match status" value="1"/>
</dbReference>
<dbReference type="EMBL" id="SMFP01000001">
    <property type="protein sequence ID" value="TDE40940.1"/>
    <property type="molecule type" value="Genomic_DNA"/>
</dbReference>
<dbReference type="OrthoDB" id="371328at2"/>
<organism evidence="1 2">
    <name type="scientific">Antarcticimicrobium sediminis</name>
    <dbReference type="NCBI Taxonomy" id="2546227"/>
    <lineage>
        <taxon>Bacteria</taxon>
        <taxon>Pseudomonadati</taxon>
        <taxon>Pseudomonadota</taxon>
        <taxon>Alphaproteobacteria</taxon>
        <taxon>Rhodobacterales</taxon>
        <taxon>Paracoccaceae</taxon>
        <taxon>Antarcticimicrobium</taxon>
    </lineage>
</organism>
<proteinExistence type="predicted"/>
<gene>
    <name evidence="1" type="ORF">E1B25_01630</name>
</gene>
<evidence type="ECO:0000313" key="1">
    <source>
        <dbReference type="EMBL" id="TDE40940.1"/>
    </source>
</evidence>
<dbReference type="Proteomes" id="UP000294662">
    <property type="component" value="Unassembled WGS sequence"/>
</dbReference>
<comment type="caution">
    <text evidence="1">The sequence shown here is derived from an EMBL/GenBank/DDBJ whole genome shotgun (WGS) entry which is preliminary data.</text>
</comment>
<keyword evidence="2" id="KW-1185">Reference proteome</keyword>
<dbReference type="InterPro" id="IPR021874">
    <property type="entry name" value="Phage_Mu_Gp27"/>
</dbReference>
<accession>A0A4R5F1A2</accession>